<evidence type="ECO:0000256" key="1">
    <source>
        <dbReference type="SAM" id="MobiDB-lite"/>
    </source>
</evidence>
<keyword evidence="3" id="KW-1185">Reference proteome</keyword>
<dbReference type="PANTHER" id="PTHR35833">
    <property type="entry name" value="GALACTOSE-BINDING DOMAIN-LIKE, ARMADILLO-TYPE FOLD PROTEIN-RELATED"/>
    <property type="match status" value="1"/>
</dbReference>
<reference evidence="2" key="1">
    <citation type="submission" date="2022-04" db="EMBL/GenBank/DDBJ databases">
        <title>Carnegiea gigantea Genome sequencing and assembly v2.</title>
        <authorList>
            <person name="Copetti D."/>
            <person name="Sanderson M.J."/>
            <person name="Burquez A."/>
            <person name="Wojciechowski M.F."/>
        </authorList>
    </citation>
    <scope>NUCLEOTIDE SEQUENCE</scope>
    <source>
        <strain evidence="2">SGP5-SGP5p</strain>
        <tissue evidence="2">Aerial part</tissue>
    </source>
</reference>
<dbReference type="AlphaFoldDB" id="A0A9Q1KGQ9"/>
<sequence length="209" mass="23728">MNFTPCRYVRLSCLRGSPIAIFFIELIGISVPGLEPEFQPVVNYLLPQIVSHEQDSNGLHLQLLQDVTDRLHAFLPQLEADLTKYADDYETGTRFLAMLAGPFYPILHIIAERLVVPCLEGLNVEIFLWERLQEHQQVVDTEATRNSQPLPASTVSSNFEPRRLRSTPPFASPNSRSTVFRPDAVFTLLRKAFADNHLGTICKVVMYLF</sequence>
<feature type="region of interest" description="Disordered" evidence="1">
    <location>
        <begin position="140"/>
        <end position="175"/>
    </location>
</feature>
<comment type="caution">
    <text evidence="2">The sequence shown here is derived from an EMBL/GenBank/DDBJ whole genome shotgun (WGS) entry which is preliminary data.</text>
</comment>
<gene>
    <name evidence="2" type="ORF">Cgig2_026478</name>
</gene>
<dbReference type="Proteomes" id="UP001153076">
    <property type="component" value="Unassembled WGS sequence"/>
</dbReference>
<dbReference type="OrthoDB" id="1739806at2759"/>
<name>A0A9Q1KGQ9_9CARY</name>
<evidence type="ECO:0000313" key="3">
    <source>
        <dbReference type="Proteomes" id="UP001153076"/>
    </source>
</evidence>
<protein>
    <submittedName>
        <fullName evidence="2">Uncharacterized protein</fullName>
    </submittedName>
</protein>
<feature type="compositionally biased region" description="Polar residues" evidence="1">
    <location>
        <begin position="140"/>
        <end position="159"/>
    </location>
</feature>
<proteinExistence type="predicted"/>
<accession>A0A9Q1KGQ9</accession>
<dbReference type="EMBL" id="JAKOGI010000139">
    <property type="protein sequence ID" value="KAJ8442536.1"/>
    <property type="molecule type" value="Genomic_DNA"/>
</dbReference>
<dbReference type="PANTHER" id="PTHR35833:SF1">
    <property type="entry name" value="GALACTOSE-BINDING DOMAIN-CONTAINING PROTEIN"/>
    <property type="match status" value="1"/>
</dbReference>
<evidence type="ECO:0000313" key="2">
    <source>
        <dbReference type="EMBL" id="KAJ8442536.1"/>
    </source>
</evidence>
<organism evidence="2 3">
    <name type="scientific">Carnegiea gigantea</name>
    <dbReference type="NCBI Taxonomy" id="171969"/>
    <lineage>
        <taxon>Eukaryota</taxon>
        <taxon>Viridiplantae</taxon>
        <taxon>Streptophyta</taxon>
        <taxon>Embryophyta</taxon>
        <taxon>Tracheophyta</taxon>
        <taxon>Spermatophyta</taxon>
        <taxon>Magnoliopsida</taxon>
        <taxon>eudicotyledons</taxon>
        <taxon>Gunneridae</taxon>
        <taxon>Pentapetalae</taxon>
        <taxon>Caryophyllales</taxon>
        <taxon>Cactineae</taxon>
        <taxon>Cactaceae</taxon>
        <taxon>Cactoideae</taxon>
        <taxon>Echinocereeae</taxon>
        <taxon>Carnegiea</taxon>
    </lineage>
</organism>